<organism evidence="1 2">
    <name type="scientific">Lentilactobacillus rapi</name>
    <dbReference type="NCBI Taxonomy" id="481723"/>
    <lineage>
        <taxon>Bacteria</taxon>
        <taxon>Bacillati</taxon>
        <taxon>Bacillota</taxon>
        <taxon>Bacilli</taxon>
        <taxon>Lactobacillales</taxon>
        <taxon>Lactobacillaceae</taxon>
        <taxon>Lentilactobacillus</taxon>
    </lineage>
</organism>
<accession>A0A512PLE5</accession>
<evidence type="ECO:0008006" key="3">
    <source>
        <dbReference type="Google" id="ProtNLM"/>
    </source>
</evidence>
<evidence type="ECO:0000313" key="2">
    <source>
        <dbReference type="Proteomes" id="UP000321569"/>
    </source>
</evidence>
<gene>
    <name evidence="1" type="ORF">LRA02_08830</name>
</gene>
<dbReference type="Proteomes" id="UP000321569">
    <property type="component" value="Unassembled WGS sequence"/>
</dbReference>
<dbReference type="RefSeq" id="WP_054748006.1">
    <property type="nucleotide sequence ID" value="NZ_BKAM01000007.1"/>
</dbReference>
<comment type="caution">
    <text evidence="1">The sequence shown here is derived from an EMBL/GenBank/DDBJ whole genome shotgun (WGS) entry which is preliminary data.</text>
</comment>
<dbReference type="AlphaFoldDB" id="A0A512PLE5"/>
<sequence length="114" mass="12822">MSKNMIENKKQYALLAGKKGLTNEPLAEICFDFPSSQGLVHVDMRSTIPDIPEYYLETLQADCTLDGEKIDSLVNVLSKDELAILNIAIQEEYGNIRSLIESMRLTLANETKTR</sequence>
<reference evidence="1 2" key="1">
    <citation type="submission" date="2019-07" db="EMBL/GenBank/DDBJ databases">
        <title>Whole genome shotgun sequence of Lactobacillus rapi NBRC 109618.</title>
        <authorList>
            <person name="Hosoyama A."/>
            <person name="Uohara A."/>
            <person name="Ohji S."/>
            <person name="Ichikawa N."/>
        </authorList>
    </citation>
    <scope>NUCLEOTIDE SEQUENCE [LARGE SCALE GENOMIC DNA]</scope>
    <source>
        <strain evidence="1 2">NBRC 109618</strain>
    </source>
</reference>
<proteinExistence type="predicted"/>
<evidence type="ECO:0000313" key="1">
    <source>
        <dbReference type="EMBL" id="GEP72015.1"/>
    </source>
</evidence>
<protein>
    <recommendedName>
        <fullName evidence="3">Phage protein</fullName>
    </recommendedName>
</protein>
<name>A0A512PLE5_9LACO</name>
<dbReference type="EMBL" id="BKAM01000007">
    <property type="protein sequence ID" value="GEP72015.1"/>
    <property type="molecule type" value="Genomic_DNA"/>
</dbReference>